<evidence type="ECO:0000256" key="2">
    <source>
        <dbReference type="ARBA" id="ARBA00022989"/>
    </source>
</evidence>
<feature type="transmembrane region" description="Helical" evidence="4">
    <location>
        <begin position="40"/>
        <end position="61"/>
    </location>
</feature>
<dbReference type="AlphaFoldDB" id="F2G532"/>
<keyword evidence="2 4" id="KW-1133">Transmembrane helix</keyword>
<sequence>MTIEYVRKPRAAGETKWNYWKLYKLALEGIISFTSLPLKIWSYVGASVALGAFLYGIFLVVKTLVYGVETPGYASLMVVLLLMSGLILLCLGVIGEYLSRIFVEVKQRPLYHVMNTIGLNTKNDKD</sequence>
<dbReference type="GO" id="GO:0016740">
    <property type="term" value="F:transferase activity"/>
    <property type="evidence" value="ECO:0007669"/>
    <property type="project" value="UniProtKB-KW"/>
</dbReference>
<proteinExistence type="predicted"/>
<keyword evidence="5" id="KW-0808">Transferase</keyword>
<keyword evidence="3 4" id="KW-0472">Membrane</keyword>
<dbReference type="PANTHER" id="PTHR48090:SF3">
    <property type="entry name" value="UNDECAPRENYL-PHOSPHATE 4-DEOXY-4-FORMAMIDO-L-ARABINOSE TRANSFERASE"/>
    <property type="match status" value="1"/>
</dbReference>
<organism evidence="5 6">
    <name type="scientific">Alteromonas mediterranea (strain DSM 17117 / CIP 110805 / LMG 28347 / Deep ecotype)</name>
    <dbReference type="NCBI Taxonomy" id="1774373"/>
    <lineage>
        <taxon>Bacteria</taxon>
        <taxon>Pseudomonadati</taxon>
        <taxon>Pseudomonadota</taxon>
        <taxon>Gammaproteobacteria</taxon>
        <taxon>Alteromonadales</taxon>
        <taxon>Alteromonadaceae</taxon>
        <taxon>Alteromonas/Salinimonas group</taxon>
        <taxon>Alteromonas</taxon>
    </lineage>
</organism>
<dbReference type="KEGG" id="amc:MADE_1011480"/>
<feature type="transmembrane region" description="Helical" evidence="4">
    <location>
        <begin position="73"/>
        <end position="98"/>
    </location>
</feature>
<dbReference type="Proteomes" id="UP000001870">
    <property type="component" value="Chromosome"/>
</dbReference>
<gene>
    <name evidence="5" type="ordered locus">MADE_1011480</name>
</gene>
<accession>F2G532</accession>
<dbReference type="GO" id="GO:0005886">
    <property type="term" value="C:plasma membrane"/>
    <property type="evidence" value="ECO:0007669"/>
    <property type="project" value="TreeGrafter"/>
</dbReference>
<evidence type="ECO:0000256" key="3">
    <source>
        <dbReference type="ARBA" id="ARBA00023136"/>
    </source>
</evidence>
<keyword evidence="6" id="KW-1185">Reference proteome</keyword>
<keyword evidence="1 4" id="KW-0812">Transmembrane</keyword>
<dbReference type="HOGENOM" id="CLU_033536_10_1_6"/>
<name>F2G532_ALTMD</name>
<dbReference type="InterPro" id="IPR050256">
    <property type="entry name" value="Glycosyltransferase_2"/>
</dbReference>
<reference evidence="5 6" key="2">
    <citation type="journal article" date="2015" name="Antonie Van Leeuwenhoek">
        <title>Ecophysiological diversity of a novel member of the genus Alteromonas, and description of Alteromonas mediterranea sp. nov.</title>
        <authorList>
            <person name="Ivanova E.P."/>
            <person name="Lopez-Perez M."/>
            <person name="Zabalos M."/>
            <person name="Nguyen S.H."/>
            <person name="Webb H.K."/>
            <person name="Ryan J."/>
            <person name="Lagutin K."/>
            <person name="Vyssotski M."/>
            <person name="Crawford R.J."/>
            <person name="Rodriguez-Valera F."/>
        </authorList>
    </citation>
    <scope>NUCLEOTIDE SEQUENCE [LARGE SCALE GENOMIC DNA]</scope>
    <source>
        <strain evidence="6">DSM 17117 / CIP 110805 / LMG 28347 / Deep ecotype</strain>
    </source>
</reference>
<evidence type="ECO:0000256" key="4">
    <source>
        <dbReference type="SAM" id="Phobius"/>
    </source>
</evidence>
<dbReference type="EMBL" id="CP001103">
    <property type="protein sequence ID" value="AEA98432.1"/>
    <property type="molecule type" value="Genomic_DNA"/>
</dbReference>
<evidence type="ECO:0000313" key="5">
    <source>
        <dbReference type="EMBL" id="AEA98432.1"/>
    </source>
</evidence>
<reference evidence="5 6" key="1">
    <citation type="journal article" date="2008" name="ISME J.">
        <title>Comparative genomics of two ecotypes of the marine planktonic copiotroph Alteromonas macleodii suggests alternative lifestyles associated with different kinds of particulate organic matter.</title>
        <authorList>
            <person name="Ivars-Martinez E."/>
            <person name="Martin-Cuadrado A.B."/>
            <person name="D'Auria G."/>
            <person name="Mira A."/>
            <person name="Ferriera S."/>
            <person name="Johnson J."/>
            <person name="Friedman R."/>
            <person name="Rodriguez-Valera F."/>
        </authorList>
    </citation>
    <scope>NUCLEOTIDE SEQUENCE [LARGE SCALE GENOMIC DNA]</scope>
    <source>
        <strain evidence="6">DSM 17117 / CIP 110805 / LMG 28347 / Deep ecotype</strain>
    </source>
</reference>
<evidence type="ECO:0000313" key="6">
    <source>
        <dbReference type="Proteomes" id="UP000001870"/>
    </source>
</evidence>
<protein>
    <submittedName>
        <fullName evidence="5">Glycosyl transferase family 2</fullName>
    </submittedName>
</protein>
<dbReference type="PANTHER" id="PTHR48090">
    <property type="entry name" value="UNDECAPRENYL-PHOSPHATE 4-DEOXY-4-FORMAMIDO-L-ARABINOSE TRANSFERASE-RELATED"/>
    <property type="match status" value="1"/>
</dbReference>
<evidence type="ECO:0000256" key="1">
    <source>
        <dbReference type="ARBA" id="ARBA00022692"/>
    </source>
</evidence>